<comment type="caution">
    <text evidence="2">Lacks conserved residue(s) required for the propagation of feature annotation.</text>
</comment>
<evidence type="ECO:0000256" key="1">
    <source>
        <dbReference type="ARBA" id="ARBA00023157"/>
    </source>
</evidence>
<comment type="caution">
    <text evidence="4">The sequence shown here is derived from an EMBL/GenBank/DDBJ whole genome shotgun (WGS) entry which is preliminary data.</text>
</comment>
<protein>
    <recommendedName>
        <fullName evidence="3">CUB domain-containing protein</fullName>
    </recommendedName>
</protein>
<evidence type="ECO:0000313" key="4">
    <source>
        <dbReference type="EMBL" id="GMR51190.1"/>
    </source>
</evidence>
<dbReference type="PANTHER" id="PTHR22991">
    <property type="entry name" value="PROTEIN CBG13490"/>
    <property type="match status" value="1"/>
</dbReference>
<evidence type="ECO:0000313" key="5">
    <source>
        <dbReference type="Proteomes" id="UP001328107"/>
    </source>
</evidence>
<dbReference type="InterPro" id="IPR035914">
    <property type="entry name" value="Sperma_CUB_dom_sf"/>
</dbReference>
<dbReference type="AlphaFoldDB" id="A0AAN5CVQ6"/>
<feature type="domain" description="CUB" evidence="3">
    <location>
        <begin position="1"/>
        <end position="83"/>
    </location>
</feature>
<accession>A0AAN5CVQ6</accession>
<dbReference type="PROSITE" id="PS01180">
    <property type="entry name" value="CUB"/>
    <property type="match status" value="1"/>
</dbReference>
<evidence type="ECO:0000259" key="3">
    <source>
        <dbReference type="PROSITE" id="PS01180"/>
    </source>
</evidence>
<proteinExistence type="predicted"/>
<name>A0AAN5CVQ6_9BILA</name>
<evidence type="ECO:0000256" key="2">
    <source>
        <dbReference type="PROSITE-ProRule" id="PRU00059"/>
    </source>
</evidence>
<gene>
    <name evidence="4" type="ORF">PMAYCL1PPCAC_21385</name>
</gene>
<keyword evidence="1" id="KW-1015">Disulfide bond</keyword>
<sequence length="83" mass="9113">IYSPGFPYDSSTPCDFILTVDGGKKVQAEVIFVEANSCCDHLLLFDNFVAGDLIAKFTGELLERAFVTSTTNFMRVSWQPNGG</sequence>
<dbReference type="Proteomes" id="UP001328107">
    <property type="component" value="Unassembled WGS sequence"/>
</dbReference>
<feature type="non-terminal residue" evidence="4">
    <location>
        <position position="83"/>
    </location>
</feature>
<keyword evidence="5" id="KW-1185">Reference proteome</keyword>
<feature type="non-terminal residue" evidence="4">
    <location>
        <position position="1"/>
    </location>
</feature>
<dbReference type="Gene3D" id="2.60.120.290">
    <property type="entry name" value="Spermadhesin, CUB domain"/>
    <property type="match status" value="1"/>
</dbReference>
<dbReference type="PANTHER" id="PTHR22991:SF40">
    <property type="entry name" value="PROTEIN CBG13490"/>
    <property type="match status" value="1"/>
</dbReference>
<reference evidence="5" key="1">
    <citation type="submission" date="2022-10" db="EMBL/GenBank/DDBJ databases">
        <title>Genome assembly of Pristionchus species.</title>
        <authorList>
            <person name="Yoshida K."/>
            <person name="Sommer R.J."/>
        </authorList>
    </citation>
    <scope>NUCLEOTIDE SEQUENCE [LARGE SCALE GENOMIC DNA]</scope>
    <source>
        <strain evidence="5">RS5460</strain>
    </source>
</reference>
<dbReference type="InterPro" id="IPR000859">
    <property type="entry name" value="CUB_dom"/>
</dbReference>
<dbReference type="InterPro" id="IPR050976">
    <property type="entry name" value="Snaclec"/>
</dbReference>
<dbReference type="EMBL" id="BTRK01000005">
    <property type="protein sequence ID" value="GMR51190.1"/>
    <property type="molecule type" value="Genomic_DNA"/>
</dbReference>
<dbReference type="SUPFAM" id="SSF49854">
    <property type="entry name" value="Spermadhesin, CUB domain"/>
    <property type="match status" value="1"/>
</dbReference>
<organism evidence="4 5">
    <name type="scientific">Pristionchus mayeri</name>
    <dbReference type="NCBI Taxonomy" id="1317129"/>
    <lineage>
        <taxon>Eukaryota</taxon>
        <taxon>Metazoa</taxon>
        <taxon>Ecdysozoa</taxon>
        <taxon>Nematoda</taxon>
        <taxon>Chromadorea</taxon>
        <taxon>Rhabditida</taxon>
        <taxon>Rhabditina</taxon>
        <taxon>Diplogasteromorpha</taxon>
        <taxon>Diplogasteroidea</taxon>
        <taxon>Neodiplogasteridae</taxon>
        <taxon>Pristionchus</taxon>
    </lineage>
</organism>